<accession>A0A0L0CLC7</accession>
<feature type="region of interest" description="Disordered" evidence="1">
    <location>
        <begin position="117"/>
        <end position="145"/>
    </location>
</feature>
<evidence type="ECO:0000313" key="4">
    <source>
        <dbReference type="Proteomes" id="UP000037069"/>
    </source>
</evidence>
<evidence type="ECO:0000256" key="2">
    <source>
        <dbReference type="SAM" id="SignalP"/>
    </source>
</evidence>
<organism evidence="3 4">
    <name type="scientific">Lucilia cuprina</name>
    <name type="common">Green bottle fly</name>
    <name type="synonym">Australian sheep blowfly</name>
    <dbReference type="NCBI Taxonomy" id="7375"/>
    <lineage>
        <taxon>Eukaryota</taxon>
        <taxon>Metazoa</taxon>
        <taxon>Ecdysozoa</taxon>
        <taxon>Arthropoda</taxon>
        <taxon>Hexapoda</taxon>
        <taxon>Insecta</taxon>
        <taxon>Pterygota</taxon>
        <taxon>Neoptera</taxon>
        <taxon>Endopterygota</taxon>
        <taxon>Diptera</taxon>
        <taxon>Brachycera</taxon>
        <taxon>Muscomorpha</taxon>
        <taxon>Oestroidea</taxon>
        <taxon>Calliphoridae</taxon>
        <taxon>Luciliinae</taxon>
        <taxon>Lucilia</taxon>
    </lineage>
</organism>
<keyword evidence="4" id="KW-1185">Reference proteome</keyword>
<name>A0A0L0CLC7_LUCCU</name>
<dbReference type="Proteomes" id="UP000037069">
    <property type="component" value="Unassembled WGS sequence"/>
</dbReference>
<sequence length="406" mass="46318">MFTLKFYCLTIFICGLYCLQNVQSDLQISPEDIEYAVTRISSRQRAVHLKSPPYFGHASKFNLQTLIERKSRIEQQQPQHDVEDMPQTAADNQEILSGNKNNKKLNIKNFNKKMEANAQSSTLSQQHEIKSNEEELEKQEPTEQQLEDVEAKPIIQNGVNQPHNNQNQQHLTVNQVEVKQQLLPPPHHFKLLNVVNHRNKRQTHAGNSHNNNNNNGNQQQQQQQYSTITIQYYPQQQEQTVIEYQLQEQQPQQYQLQYYQTSQIPNQQQFQQNYNNIELIVNGNSLSTFPQSTTKVTAAMTMPIPLPIVTTSTPKPLPQFTTLINRSPLSPSLSTSSMDNSIKPLLPLEVIKDVNADNTTLPPRTVCRVCCITNEFSCSSCCDGTPLLNAQTLKTLGVIVRVLLIC</sequence>
<feature type="compositionally biased region" description="Low complexity" evidence="1">
    <location>
        <begin position="210"/>
        <end position="223"/>
    </location>
</feature>
<gene>
    <name evidence="3" type="ORF">FF38_06623</name>
</gene>
<feature type="compositionally biased region" description="Basic and acidic residues" evidence="1">
    <location>
        <begin position="127"/>
        <end position="141"/>
    </location>
</feature>
<dbReference type="AlphaFoldDB" id="A0A0L0CLC7"/>
<feature type="compositionally biased region" description="Polar residues" evidence="1">
    <location>
        <begin position="117"/>
        <end position="126"/>
    </location>
</feature>
<feature type="region of interest" description="Disordered" evidence="1">
    <location>
        <begin position="202"/>
        <end position="223"/>
    </location>
</feature>
<proteinExistence type="predicted"/>
<comment type="caution">
    <text evidence="3">The sequence shown here is derived from an EMBL/GenBank/DDBJ whole genome shotgun (WGS) entry which is preliminary data.</text>
</comment>
<dbReference type="EMBL" id="JRES01000328">
    <property type="protein sequence ID" value="KNC32254.1"/>
    <property type="molecule type" value="Genomic_DNA"/>
</dbReference>
<keyword evidence="2" id="KW-0732">Signal</keyword>
<dbReference type="OrthoDB" id="8050710at2759"/>
<evidence type="ECO:0000313" key="3">
    <source>
        <dbReference type="EMBL" id="KNC32254.1"/>
    </source>
</evidence>
<feature type="chain" id="PRO_5005536516" evidence="2">
    <location>
        <begin position="25"/>
        <end position="406"/>
    </location>
</feature>
<reference evidence="3 4" key="1">
    <citation type="journal article" date="2015" name="Nat. Commun.">
        <title>Lucilia cuprina genome unlocks parasitic fly biology to underpin future interventions.</title>
        <authorList>
            <person name="Anstead C.A."/>
            <person name="Korhonen P.K."/>
            <person name="Young N.D."/>
            <person name="Hall R.S."/>
            <person name="Jex A.R."/>
            <person name="Murali S.C."/>
            <person name="Hughes D.S."/>
            <person name="Lee S.F."/>
            <person name="Perry T."/>
            <person name="Stroehlein A.J."/>
            <person name="Ansell B.R."/>
            <person name="Breugelmans B."/>
            <person name="Hofmann A."/>
            <person name="Qu J."/>
            <person name="Dugan S."/>
            <person name="Lee S.L."/>
            <person name="Chao H."/>
            <person name="Dinh H."/>
            <person name="Han Y."/>
            <person name="Doddapaneni H.V."/>
            <person name="Worley K.C."/>
            <person name="Muzny D.M."/>
            <person name="Ioannidis P."/>
            <person name="Waterhouse R.M."/>
            <person name="Zdobnov E.M."/>
            <person name="James P.J."/>
            <person name="Bagnall N.H."/>
            <person name="Kotze A.C."/>
            <person name="Gibbs R.A."/>
            <person name="Richards S."/>
            <person name="Batterham P."/>
            <person name="Gasser R.B."/>
        </authorList>
    </citation>
    <scope>NUCLEOTIDE SEQUENCE [LARGE SCALE GENOMIC DNA]</scope>
    <source>
        <strain evidence="3 4">LS</strain>
        <tissue evidence="3">Full body</tissue>
    </source>
</reference>
<evidence type="ECO:0000256" key="1">
    <source>
        <dbReference type="SAM" id="MobiDB-lite"/>
    </source>
</evidence>
<feature type="signal peptide" evidence="2">
    <location>
        <begin position="1"/>
        <end position="24"/>
    </location>
</feature>
<protein>
    <submittedName>
        <fullName evidence="3">Uncharacterized protein</fullName>
    </submittedName>
</protein>